<dbReference type="PANTHER" id="PTHR35809:SF1">
    <property type="entry name" value="ARCHAETIDYLSERINE DECARBOXYLASE PROENZYME-RELATED"/>
    <property type="match status" value="1"/>
</dbReference>
<keyword evidence="1" id="KW-1003">Cell membrane</keyword>
<dbReference type="EMBL" id="JACHGT010000009">
    <property type="protein sequence ID" value="MBB6036607.1"/>
    <property type="molecule type" value="Genomic_DNA"/>
</dbReference>
<accession>A0A841FTF7</accession>
<keyword evidence="10" id="KW-0670">Pyruvate</keyword>
<keyword evidence="8 11" id="KW-0456">Lyase</keyword>
<reference evidence="11 12" key="1">
    <citation type="submission" date="2020-08" db="EMBL/GenBank/DDBJ databases">
        <title>Genomic Encyclopedia of Type Strains, Phase IV (KMG-IV): sequencing the most valuable type-strain genomes for metagenomic binning, comparative biology and taxonomic classification.</title>
        <authorList>
            <person name="Goeker M."/>
        </authorList>
    </citation>
    <scope>NUCLEOTIDE SEQUENCE [LARGE SCALE GENOMIC DNA]</scope>
    <source>
        <strain evidence="11 12">YIM 65646</strain>
    </source>
</reference>
<organism evidence="11 12">
    <name type="scientific">Phytomonospora endophytica</name>
    <dbReference type="NCBI Taxonomy" id="714109"/>
    <lineage>
        <taxon>Bacteria</taxon>
        <taxon>Bacillati</taxon>
        <taxon>Actinomycetota</taxon>
        <taxon>Actinomycetes</taxon>
        <taxon>Micromonosporales</taxon>
        <taxon>Micromonosporaceae</taxon>
        <taxon>Phytomonospora</taxon>
    </lineage>
</organism>
<evidence type="ECO:0000313" key="11">
    <source>
        <dbReference type="EMBL" id="MBB6036607.1"/>
    </source>
</evidence>
<evidence type="ECO:0000256" key="6">
    <source>
        <dbReference type="ARBA" id="ARBA00023145"/>
    </source>
</evidence>
<dbReference type="RefSeq" id="WP_184789440.1">
    <property type="nucleotide sequence ID" value="NZ_BONT01000031.1"/>
</dbReference>
<evidence type="ECO:0000256" key="4">
    <source>
        <dbReference type="ARBA" id="ARBA00023098"/>
    </source>
</evidence>
<dbReference type="GO" id="GO:0008654">
    <property type="term" value="P:phospholipid biosynthetic process"/>
    <property type="evidence" value="ECO:0007669"/>
    <property type="project" value="UniProtKB-KW"/>
</dbReference>
<dbReference type="EC" id="4.1.1.65" evidence="11"/>
<evidence type="ECO:0000256" key="8">
    <source>
        <dbReference type="ARBA" id="ARBA00023239"/>
    </source>
</evidence>
<dbReference type="InterPro" id="IPR033175">
    <property type="entry name" value="PSD-A"/>
</dbReference>
<keyword evidence="6" id="KW-0865">Zymogen</keyword>
<keyword evidence="7" id="KW-0594">Phospholipid biosynthesis</keyword>
<evidence type="ECO:0000256" key="10">
    <source>
        <dbReference type="ARBA" id="ARBA00023317"/>
    </source>
</evidence>
<evidence type="ECO:0000256" key="3">
    <source>
        <dbReference type="ARBA" id="ARBA00022793"/>
    </source>
</evidence>
<gene>
    <name evidence="11" type="ORF">HNR73_004478</name>
</gene>
<comment type="caution">
    <text evidence="11">The sequence shown here is derived from an EMBL/GenBank/DDBJ whole genome shotgun (WGS) entry which is preliminary data.</text>
</comment>
<evidence type="ECO:0000313" key="12">
    <source>
        <dbReference type="Proteomes" id="UP000548476"/>
    </source>
</evidence>
<name>A0A841FTF7_9ACTN</name>
<evidence type="ECO:0000256" key="7">
    <source>
        <dbReference type="ARBA" id="ARBA00023209"/>
    </source>
</evidence>
<protein>
    <submittedName>
        <fullName evidence="11">Phosphatidylserine decarboxylase</fullName>
        <ecNumber evidence="11">4.1.1.65</ecNumber>
    </submittedName>
</protein>
<keyword evidence="4" id="KW-0443">Lipid metabolism</keyword>
<keyword evidence="9" id="KW-1208">Phospholipid metabolism</keyword>
<dbReference type="InterPro" id="IPR003817">
    <property type="entry name" value="PS_Dcarbxylase"/>
</dbReference>
<evidence type="ECO:0000256" key="1">
    <source>
        <dbReference type="ARBA" id="ARBA00022475"/>
    </source>
</evidence>
<dbReference type="Pfam" id="PF02666">
    <property type="entry name" value="PS_Dcarbxylase"/>
    <property type="match status" value="1"/>
</dbReference>
<dbReference type="PANTHER" id="PTHR35809">
    <property type="entry name" value="ARCHAETIDYLSERINE DECARBOXYLASE PROENZYME-RELATED"/>
    <property type="match status" value="1"/>
</dbReference>
<evidence type="ECO:0000256" key="2">
    <source>
        <dbReference type="ARBA" id="ARBA00022516"/>
    </source>
</evidence>
<keyword evidence="3" id="KW-0210">Decarboxylase</keyword>
<dbReference type="GO" id="GO:0004609">
    <property type="term" value="F:phosphatidylserine decarboxylase activity"/>
    <property type="evidence" value="ECO:0007669"/>
    <property type="project" value="UniProtKB-EC"/>
</dbReference>
<evidence type="ECO:0000256" key="9">
    <source>
        <dbReference type="ARBA" id="ARBA00023264"/>
    </source>
</evidence>
<sequence>MSLSPSSRVGERAARAIADEFARRGEPQTGLLVGAEAGSPALAAALDALAPGDELTIVADPESAAAMTEHLDAQGSWVADRAKVVTALADARPADVVMVAAPVSTLDGETAKYLESLRAVVKENGMLVLAVPARGPVAFELTDLIAEHGVAEDLVLRNRPPLRVHRLRFGVAPAAAAEKLTAAYRPSSVPVTGRMHIDSNGVAAGAIALGAAVLLKRVRPKSKLWLVPALAAAPVAAFFRDPERSVPDETDAVVAASDGKVLSVEHLTDDRFGGLTGEAGTEWLRVAVFLSVLDVHVNRSPVAGRVVDVFRESGGYAPAMKAAAEHNVACYTVVETPRGRAVVAQRTGLLARRIVNRAKVGALVAKGERYGLIRFGSRTDIYLPADRAEALVAPGERVVGGETVVARWTAE</sequence>
<keyword evidence="5" id="KW-0472">Membrane</keyword>
<keyword evidence="12" id="KW-1185">Reference proteome</keyword>
<keyword evidence="2" id="KW-0444">Lipid biosynthesis</keyword>
<dbReference type="AlphaFoldDB" id="A0A841FTF7"/>
<dbReference type="Proteomes" id="UP000548476">
    <property type="component" value="Unassembled WGS sequence"/>
</dbReference>
<evidence type="ECO:0000256" key="5">
    <source>
        <dbReference type="ARBA" id="ARBA00023136"/>
    </source>
</evidence>
<proteinExistence type="predicted"/>